<sequence>MVIKPFCLNTGILLVSLFLIGSSYANPVTSVSIVSSGQTLKAVTNPSEIKACKKFTPTTEQVINFFNHAYPVDNHFAIDTRYSSCYAQGDIKYGDQLPGKWMLYSSGIATLVLNDENSVNLFYEHNTWYDPNEGGYDDK</sequence>
<organism evidence="2 3">
    <name type="scientific">Erwinia rhapontici</name>
    <name type="common">Pectobacterium rhapontici</name>
    <dbReference type="NCBI Taxonomy" id="55212"/>
    <lineage>
        <taxon>Bacteria</taxon>
        <taxon>Pseudomonadati</taxon>
        <taxon>Pseudomonadota</taxon>
        <taxon>Gammaproteobacteria</taxon>
        <taxon>Enterobacterales</taxon>
        <taxon>Erwiniaceae</taxon>
        <taxon>Erwinia</taxon>
    </lineage>
</organism>
<dbReference type="EMBL" id="AP024329">
    <property type="protein sequence ID" value="BCQ36558.1"/>
    <property type="molecule type" value="Genomic_DNA"/>
</dbReference>
<keyword evidence="1" id="KW-0732">Signal</keyword>
<keyword evidence="3" id="KW-1185">Reference proteome</keyword>
<proteinExistence type="predicted"/>
<evidence type="ECO:0000256" key="1">
    <source>
        <dbReference type="SAM" id="SignalP"/>
    </source>
</evidence>
<dbReference type="Proteomes" id="UP000677515">
    <property type="component" value="Chromosome"/>
</dbReference>
<evidence type="ECO:0000313" key="2">
    <source>
        <dbReference type="EMBL" id="BCQ36558.1"/>
    </source>
</evidence>
<accession>A0ABM7N555</accession>
<gene>
    <name evidence="2" type="ORF">ERHA53_39010</name>
</gene>
<protein>
    <submittedName>
        <fullName evidence="2">Uncharacterized protein</fullName>
    </submittedName>
</protein>
<reference evidence="2 3" key="1">
    <citation type="submission" date="2021-01" db="EMBL/GenBank/DDBJ databases">
        <title>Complete genome sequence of Erwinia rhapontici MAFF 311153.</title>
        <authorList>
            <person name="Morohoshi T."/>
            <person name="Someya N."/>
        </authorList>
    </citation>
    <scope>NUCLEOTIDE SEQUENCE [LARGE SCALE GENOMIC DNA]</scope>
    <source>
        <strain evidence="2 3">MAFF 311153</strain>
    </source>
</reference>
<evidence type="ECO:0000313" key="3">
    <source>
        <dbReference type="Proteomes" id="UP000677515"/>
    </source>
</evidence>
<feature type="chain" id="PRO_5045942557" evidence="1">
    <location>
        <begin position="26"/>
        <end position="139"/>
    </location>
</feature>
<feature type="signal peptide" evidence="1">
    <location>
        <begin position="1"/>
        <end position="25"/>
    </location>
</feature>
<name>A0ABM7N555_ERWRD</name>
<dbReference type="RefSeq" id="WP_133842346.1">
    <property type="nucleotide sequence ID" value="NZ_AP024329.1"/>
</dbReference>